<evidence type="ECO:0000313" key="2">
    <source>
        <dbReference type="EMBL" id="MDA5093387.1"/>
    </source>
</evidence>
<gene>
    <name evidence="2" type="ORF">O2N63_04730</name>
</gene>
<dbReference type="RefSeq" id="WP_271053083.1">
    <property type="nucleotide sequence ID" value="NZ_JAQIIO010000002.1"/>
</dbReference>
<reference evidence="2 3" key="1">
    <citation type="submission" date="2023-01" db="EMBL/GenBank/DDBJ databases">
        <authorList>
            <person name="Yoon J.-W."/>
        </authorList>
    </citation>
    <scope>NUCLEOTIDE SEQUENCE [LARGE SCALE GENOMIC DNA]</scope>
    <source>
        <strain evidence="2 3">KMU-50</strain>
    </source>
</reference>
<protein>
    <submittedName>
        <fullName evidence="2">Uncharacterized protein</fullName>
    </submittedName>
</protein>
<evidence type="ECO:0000256" key="1">
    <source>
        <dbReference type="SAM" id="MobiDB-lite"/>
    </source>
</evidence>
<evidence type="ECO:0000313" key="3">
    <source>
        <dbReference type="Proteomes" id="UP001528040"/>
    </source>
</evidence>
<dbReference type="EMBL" id="JAQIIO010000002">
    <property type="protein sequence ID" value="MDA5093387.1"/>
    <property type="molecule type" value="Genomic_DNA"/>
</dbReference>
<keyword evidence="3" id="KW-1185">Reference proteome</keyword>
<proteinExistence type="predicted"/>
<sequence length="283" mass="31895">MMNLIAKFFPKSRKREFLNKHTDSIDLIRTLEQISNDPGHIDYALSRLDALLVSKPERIEAFLISYTEQIEREQTEKFILRDKGWSVQSARSLINATYSTKLCRYSFYRENGGLYGSSYAQSLGNLEGFRGSVTLYGEAEYVNIIEFKSSHYEFSGSDAAHKDYRECCIADFKGAASLLLSDFTASHLWSEANTMLGTLIDNGVGVFPSPPGNGHLSSSHLTDTGYHVSILIRMGDDWSDRTAGNLTLLIRAPNWGSDTNNFRPQTNPHQIVTDFNDPNMKHD</sequence>
<feature type="region of interest" description="Disordered" evidence="1">
    <location>
        <begin position="257"/>
        <end position="283"/>
    </location>
</feature>
<organism evidence="2 3">
    <name type="scientific">Aliiroseovarius salicola</name>
    <dbReference type="NCBI Taxonomy" id="3009082"/>
    <lineage>
        <taxon>Bacteria</taxon>
        <taxon>Pseudomonadati</taxon>
        <taxon>Pseudomonadota</taxon>
        <taxon>Alphaproteobacteria</taxon>
        <taxon>Rhodobacterales</taxon>
        <taxon>Paracoccaceae</taxon>
        <taxon>Aliiroseovarius</taxon>
    </lineage>
</organism>
<comment type="caution">
    <text evidence="2">The sequence shown here is derived from an EMBL/GenBank/DDBJ whole genome shotgun (WGS) entry which is preliminary data.</text>
</comment>
<feature type="compositionally biased region" description="Polar residues" evidence="1">
    <location>
        <begin position="257"/>
        <end position="270"/>
    </location>
</feature>
<accession>A0ABT4VYR2</accession>
<name>A0ABT4VYR2_9RHOB</name>
<dbReference type="Proteomes" id="UP001528040">
    <property type="component" value="Unassembled WGS sequence"/>
</dbReference>